<dbReference type="InterPro" id="IPR012171">
    <property type="entry name" value="Fatty_acid_desaturase"/>
</dbReference>
<feature type="transmembrane region" description="Helical" evidence="2">
    <location>
        <begin position="324"/>
        <end position="342"/>
    </location>
</feature>
<feature type="domain" description="Fatty acid desaturase" evidence="3">
    <location>
        <begin position="162"/>
        <end position="412"/>
    </location>
</feature>
<feature type="region of interest" description="Disordered" evidence="1">
    <location>
        <begin position="28"/>
        <end position="56"/>
    </location>
</feature>
<dbReference type="CDD" id="cd03507">
    <property type="entry name" value="Delta12-FADS-like"/>
    <property type="match status" value="1"/>
</dbReference>
<evidence type="ECO:0000256" key="2">
    <source>
        <dbReference type="SAM" id="Phobius"/>
    </source>
</evidence>
<feature type="transmembrane region" description="Helical" evidence="2">
    <location>
        <begin position="192"/>
        <end position="213"/>
    </location>
</feature>
<evidence type="ECO:0000259" key="3">
    <source>
        <dbReference type="Pfam" id="PF00487"/>
    </source>
</evidence>
<dbReference type="AlphaFoldDB" id="A0A7J7IHY6"/>
<keyword evidence="2" id="KW-0812">Transmembrane</keyword>
<keyword evidence="2" id="KW-1133">Transmembrane helix</keyword>
<evidence type="ECO:0000313" key="4">
    <source>
        <dbReference type="EMBL" id="KAF6002340.1"/>
    </source>
</evidence>
<name>A0A7J7IHY6_9RHOD</name>
<dbReference type="InterPro" id="IPR005804">
    <property type="entry name" value="FA_desaturase_dom"/>
</dbReference>
<sequence>MELNQHESEGGRNVRICEQRAVDGSSRLNASRCGRSGADVSATERPGGGEGTHSEQFEYPQHEAASEGGRVLTDISYLGGTGHQAMVANRSFPSTKALLAAIPEACYQRSLARSLAYAGMSVLLTLLFGLLGYRYLWDLSKSLHKDSVSGALWTRMLVCVLWSLYAAVTGTVATGAWVAAHECGHGAFCDNAWLQNLIGFMLHSSLLVPYFSWQRSHAVHHARTNHLDEGETHVPHTAYSVSGQMNLRFFRWLGDDAFGALNVFMHLLLGWPAYLVYGATGGPVRGMTNHFIPLSFGQGELQSTKETLAKSVSLFPGWRWKLKVLLSDLGVLAMLALLYYWARHDGVQRVLVVYGMPYLVTNMWLVLYTWLQHTDVDIPHYDSQHWSWNKGALLTVDRPYPKIVDFLHHHIGTLKTAFPDHYLYDPTPIHRALWRVGANCFAVRQIGDLWVYSVANSDEEMHERAFDVTLQKAKKMF</sequence>
<feature type="transmembrane region" description="Helical" evidence="2">
    <location>
        <begin position="115"/>
        <end position="136"/>
    </location>
</feature>
<dbReference type="PANTHER" id="PTHR32100">
    <property type="entry name" value="OMEGA-6 FATTY ACID DESATURASE, CHLOROPLASTIC"/>
    <property type="match status" value="1"/>
</dbReference>
<feature type="transmembrane region" description="Helical" evidence="2">
    <location>
        <begin position="257"/>
        <end position="277"/>
    </location>
</feature>
<keyword evidence="2" id="KW-0472">Membrane</keyword>
<evidence type="ECO:0000256" key="1">
    <source>
        <dbReference type="SAM" id="MobiDB-lite"/>
    </source>
</evidence>
<feature type="transmembrane region" description="Helical" evidence="2">
    <location>
        <begin position="157"/>
        <end position="180"/>
    </location>
</feature>
<evidence type="ECO:0000313" key="5">
    <source>
        <dbReference type="Proteomes" id="UP000530660"/>
    </source>
</evidence>
<dbReference type="GO" id="GO:0016491">
    <property type="term" value="F:oxidoreductase activity"/>
    <property type="evidence" value="ECO:0007669"/>
    <property type="project" value="InterPro"/>
</dbReference>
<reference evidence="4 5" key="1">
    <citation type="journal article" date="2020" name="J. Phycol.">
        <title>Comparative genome analysis reveals Cyanidiococcus gen. nov., a new extremophilic red algal genus sister to Cyanidioschyzon (Cyanidioschyzonaceae, Rhodophyta).</title>
        <authorList>
            <person name="Liu S.-L."/>
            <person name="Chiang Y.-R."/>
            <person name="Yoon H.S."/>
            <person name="Fu H.-Y."/>
        </authorList>
    </citation>
    <scope>NUCLEOTIDE SEQUENCE [LARGE SCALE GENOMIC DNA]</scope>
    <source>
        <strain evidence="4 5">THAL066</strain>
    </source>
</reference>
<dbReference type="EMBL" id="VWRR01000010">
    <property type="protein sequence ID" value="KAF6002340.1"/>
    <property type="molecule type" value="Genomic_DNA"/>
</dbReference>
<accession>A0A7J7IHY6</accession>
<keyword evidence="5" id="KW-1185">Reference proteome</keyword>
<proteinExistence type="predicted"/>
<dbReference type="Pfam" id="PF00487">
    <property type="entry name" value="FA_desaturase"/>
    <property type="match status" value="1"/>
</dbReference>
<dbReference type="GO" id="GO:0006629">
    <property type="term" value="P:lipid metabolic process"/>
    <property type="evidence" value="ECO:0007669"/>
    <property type="project" value="InterPro"/>
</dbReference>
<dbReference type="OrthoDB" id="1461976at2759"/>
<organism evidence="4 5">
    <name type="scientific">Cyanidiococcus yangmingshanensis</name>
    <dbReference type="NCBI Taxonomy" id="2690220"/>
    <lineage>
        <taxon>Eukaryota</taxon>
        <taxon>Rhodophyta</taxon>
        <taxon>Bangiophyceae</taxon>
        <taxon>Cyanidiales</taxon>
        <taxon>Cyanidiaceae</taxon>
        <taxon>Cyanidiococcus</taxon>
    </lineage>
</organism>
<comment type="caution">
    <text evidence="4">The sequence shown here is derived from an EMBL/GenBank/DDBJ whole genome shotgun (WGS) entry which is preliminary data.</text>
</comment>
<feature type="transmembrane region" description="Helical" evidence="2">
    <location>
        <begin position="351"/>
        <end position="371"/>
    </location>
</feature>
<protein>
    <submittedName>
        <fullName evidence="4">Linoleoyl-CoA desaturase</fullName>
    </submittedName>
</protein>
<gene>
    <name evidence="4" type="primary">FAD2</name>
    <name evidence="4" type="ORF">F1559_000241</name>
</gene>
<dbReference type="Proteomes" id="UP000530660">
    <property type="component" value="Unassembled WGS sequence"/>
</dbReference>